<dbReference type="SUPFAM" id="SSF51735">
    <property type="entry name" value="NAD(P)-binding Rossmann-fold domains"/>
    <property type="match status" value="1"/>
</dbReference>
<dbReference type="SUPFAM" id="SSF55347">
    <property type="entry name" value="Glyceraldehyde-3-phosphate dehydrogenase-like, C-terminal domain"/>
    <property type="match status" value="1"/>
</dbReference>
<dbReference type="Pfam" id="PF01408">
    <property type="entry name" value="GFO_IDH_MocA"/>
    <property type="match status" value="1"/>
</dbReference>
<dbReference type="InterPro" id="IPR036291">
    <property type="entry name" value="NAD(P)-bd_dom_sf"/>
</dbReference>
<organism evidence="4 5">
    <name type="scientific">Paenibacillus harenae</name>
    <dbReference type="NCBI Taxonomy" id="306543"/>
    <lineage>
        <taxon>Bacteria</taxon>
        <taxon>Bacillati</taxon>
        <taxon>Bacillota</taxon>
        <taxon>Bacilli</taxon>
        <taxon>Bacillales</taxon>
        <taxon>Paenibacillaceae</taxon>
        <taxon>Paenibacillus</taxon>
    </lineage>
</organism>
<dbReference type="InterPro" id="IPR050463">
    <property type="entry name" value="Gfo/Idh/MocA_oxidrdct_glycsds"/>
</dbReference>
<proteinExistence type="predicted"/>
<feature type="domain" description="GFO/IDH/MocA-like oxidoreductase" evidence="3">
    <location>
        <begin position="134"/>
        <end position="275"/>
    </location>
</feature>
<dbReference type="PANTHER" id="PTHR43818">
    <property type="entry name" value="BCDNA.GH03377"/>
    <property type="match status" value="1"/>
</dbReference>
<dbReference type="RefSeq" id="WP_307206631.1">
    <property type="nucleotide sequence ID" value="NZ_JAUSST010000003.1"/>
</dbReference>
<protein>
    <submittedName>
        <fullName evidence="4">Dehydrogenase</fullName>
    </submittedName>
</protein>
<evidence type="ECO:0000313" key="4">
    <source>
        <dbReference type="EMBL" id="MDQ0115194.1"/>
    </source>
</evidence>
<dbReference type="Gene3D" id="3.30.360.10">
    <property type="entry name" value="Dihydrodipicolinate Reductase, domain 2"/>
    <property type="match status" value="1"/>
</dbReference>
<sequence length="355" mass="38239">MSQSVIRIGIIGAGAIGSVHAQTFAKVEGAEVAAITDAYLPLAEQRAQEHNIKTVHESPQKLLEDSSIDAVIIGVPNKFHAELAIEAFKQGKHVLLEKPMAINSEVARTIVQAAEQSGKVLMMSHQMRWTGLSRAVKARIDSGDVGRIYNAKTGWLRKKGIPGWGSWFTRKDQSGGGPLIDIGVHMIDLSLYLMGNPKPVSVFGTTYAEFGPKREGIGTWGTPNWDGYYDVEDLASALIKLDNGATLSLDVSWAAHAAGLSEDPFIHLMGTEGGVSVVGNSGTYVTHKDGEVALSDIAPLEGEEDRILMGGHFVSCIREGKQPITSGLSGYTSNRILDAIYESSRTGNEVKLNWE</sequence>
<dbReference type="InterPro" id="IPR000683">
    <property type="entry name" value="Gfo/Idh/MocA-like_OxRdtase_N"/>
</dbReference>
<evidence type="ECO:0000313" key="5">
    <source>
        <dbReference type="Proteomes" id="UP001229346"/>
    </source>
</evidence>
<gene>
    <name evidence="4" type="ORF">J2T15_004652</name>
</gene>
<dbReference type="Gene3D" id="3.40.50.720">
    <property type="entry name" value="NAD(P)-binding Rossmann-like Domain"/>
    <property type="match status" value="1"/>
</dbReference>
<evidence type="ECO:0000259" key="3">
    <source>
        <dbReference type="Pfam" id="PF22725"/>
    </source>
</evidence>
<keyword evidence="1" id="KW-0560">Oxidoreductase</keyword>
<comment type="caution">
    <text evidence="4">The sequence shown here is derived from an EMBL/GenBank/DDBJ whole genome shotgun (WGS) entry which is preliminary data.</text>
</comment>
<dbReference type="InterPro" id="IPR055170">
    <property type="entry name" value="GFO_IDH_MocA-like_dom"/>
</dbReference>
<evidence type="ECO:0000256" key="1">
    <source>
        <dbReference type="ARBA" id="ARBA00023002"/>
    </source>
</evidence>
<reference evidence="4 5" key="1">
    <citation type="submission" date="2023-07" db="EMBL/GenBank/DDBJ databases">
        <title>Sorghum-associated microbial communities from plants grown in Nebraska, USA.</title>
        <authorList>
            <person name="Schachtman D."/>
        </authorList>
    </citation>
    <scope>NUCLEOTIDE SEQUENCE [LARGE SCALE GENOMIC DNA]</scope>
    <source>
        <strain evidence="4 5">CC482</strain>
    </source>
</reference>
<accession>A0ABT9UAH3</accession>
<evidence type="ECO:0000259" key="2">
    <source>
        <dbReference type="Pfam" id="PF01408"/>
    </source>
</evidence>
<keyword evidence="5" id="KW-1185">Reference proteome</keyword>
<dbReference type="Proteomes" id="UP001229346">
    <property type="component" value="Unassembled WGS sequence"/>
</dbReference>
<dbReference type="PANTHER" id="PTHR43818:SF11">
    <property type="entry name" value="BCDNA.GH03377"/>
    <property type="match status" value="1"/>
</dbReference>
<feature type="domain" description="Gfo/Idh/MocA-like oxidoreductase N-terminal" evidence="2">
    <location>
        <begin position="6"/>
        <end position="125"/>
    </location>
</feature>
<name>A0ABT9UAH3_PAEHA</name>
<dbReference type="Pfam" id="PF22725">
    <property type="entry name" value="GFO_IDH_MocA_C3"/>
    <property type="match status" value="1"/>
</dbReference>
<dbReference type="EMBL" id="JAUSSU010000010">
    <property type="protein sequence ID" value="MDQ0115194.1"/>
    <property type="molecule type" value="Genomic_DNA"/>
</dbReference>